<accession>A0A1I7LW04</accession>
<name>A0A1I7LW04_9BURK</name>
<evidence type="ECO:0000313" key="3">
    <source>
        <dbReference type="Proteomes" id="UP000199391"/>
    </source>
</evidence>
<dbReference type="AlphaFoldDB" id="A0A1I7LW04"/>
<protein>
    <submittedName>
        <fullName evidence="2">Uncharacterized protein</fullName>
    </submittedName>
</protein>
<feature type="signal peptide" evidence="1">
    <location>
        <begin position="1"/>
        <end position="35"/>
    </location>
</feature>
<evidence type="ECO:0000313" key="2">
    <source>
        <dbReference type="EMBL" id="SFV13888.1"/>
    </source>
</evidence>
<sequence>MKNPNNKNALGRKAATVVALTAAMAATVASSPASAYQRYSTQGALINKHGEKFLGHGNTKAKALADALNGARCLFGRELQRSAPTYTVMYNNTWWNATVTFTCSGIPVGE</sequence>
<dbReference type="EMBL" id="FPBO01000040">
    <property type="protein sequence ID" value="SFV13888.1"/>
    <property type="molecule type" value="Genomic_DNA"/>
</dbReference>
<organism evidence="2 3">
    <name type="scientific">Pseudoduganella namucuonensis</name>
    <dbReference type="NCBI Taxonomy" id="1035707"/>
    <lineage>
        <taxon>Bacteria</taxon>
        <taxon>Pseudomonadati</taxon>
        <taxon>Pseudomonadota</taxon>
        <taxon>Betaproteobacteria</taxon>
        <taxon>Burkholderiales</taxon>
        <taxon>Oxalobacteraceae</taxon>
        <taxon>Telluria group</taxon>
        <taxon>Pseudoduganella</taxon>
    </lineage>
</organism>
<reference evidence="3" key="1">
    <citation type="submission" date="2016-10" db="EMBL/GenBank/DDBJ databases">
        <authorList>
            <person name="Varghese N."/>
            <person name="Submissions S."/>
        </authorList>
    </citation>
    <scope>NUCLEOTIDE SEQUENCE [LARGE SCALE GENOMIC DNA]</scope>
    <source>
        <strain evidence="3">CGMCC 1.11014</strain>
    </source>
</reference>
<feature type="chain" id="PRO_5011774387" evidence="1">
    <location>
        <begin position="36"/>
        <end position="110"/>
    </location>
</feature>
<dbReference type="RefSeq" id="WP_143133364.1">
    <property type="nucleotide sequence ID" value="NZ_FPBO01000040.1"/>
</dbReference>
<proteinExistence type="predicted"/>
<dbReference type="STRING" id="1035707.SAMN05216552_104034"/>
<gene>
    <name evidence="2" type="ORF">SAMN05216552_104034</name>
</gene>
<keyword evidence="3" id="KW-1185">Reference proteome</keyword>
<dbReference type="Proteomes" id="UP000199391">
    <property type="component" value="Unassembled WGS sequence"/>
</dbReference>
<keyword evidence="1" id="KW-0732">Signal</keyword>
<evidence type="ECO:0000256" key="1">
    <source>
        <dbReference type="SAM" id="SignalP"/>
    </source>
</evidence>